<gene>
    <name evidence="1" type="ORF">BRAPAZ1V2_A09P32790.2</name>
</gene>
<accession>A0A8D9CWN9</accession>
<dbReference type="Proteomes" id="UP000694005">
    <property type="component" value="Chromosome A09"/>
</dbReference>
<sequence length="72" mass="8200">MVDWRLLSLPDELQEKVLQLVAAGSISDLAAVKLTWKQLKEVSERTSVYAAFNLVNFPFPLLARMPAMFYVE</sequence>
<evidence type="ECO:0000313" key="1">
    <source>
        <dbReference type="EMBL" id="CAG7862812.1"/>
    </source>
</evidence>
<evidence type="ECO:0008006" key="3">
    <source>
        <dbReference type="Google" id="ProtNLM"/>
    </source>
</evidence>
<dbReference type="Gramene" id="A09p32790.2_BraZ1">
    <property type="protein sequence ID" value="A09p32790.2_BraZ1.CDS"/>
    <property type="gene ID" value="A09g32790.2_BraZ1"/>
</dbReference>
<reference evidence="1 2" key="1">
    <citation type="submission" date="2021-07" db="EMBL/GenBank/DDBJ databases">
        <authorList>
            <consortium name="Genoscope - CEA"/>
            <person name="William W."/>
        </authorList>
    </citation>
    <scope>NUCLEOTIDE SEQUENCE [LARGE SCALE GENOMIC DNA]</scope>
</reference>
<evidence type="ECO:0000313" key="2">
    <source>
        <dbReference type="Proteomes" id="UP000694005"/>
    </source>
</evidence>
<organism evidence="1 2">
    <name type="scientific">Brassica campestris</name>
    <name type="common">Field mustard</name>
    <dbReference type="NCBI Taxonomy" id="3711"/>
    <lineage>
        <taxon>Eukaryota</taxon>
        <taxon>Viridiplantae</taxon>
        <taxon>Streptophyta</taxon>
        <taxon>Embryophyta</taxon>
        <taxon>Tracheophyta</taxon>
        <taxon>Spermatophyta</taxon>
        <taxon>Magnoliopsida</taxon>
        <taxon>eudicotyledons</taxon>
        <taxon>Gunneridae</taxon>
        <taxon>Pentapetalae</taxon>
        <taxon>rosids</taxon>
        <taxon>malvids</taxon>
        <taxon>Brassicales</taxon>
        <taxon>Brassicaceae</taxon>
        <taxon>Brassiceae</taxon>
        <taxon>Brassica</taxon>
    </lineage>
</organism>
<name>A0A8D9CWN9_BRACM</name>
<dbReference type="EMBL" id="LS974625">
    <property type="protein sequence ID" value="CAG7862812.1"/>
    <property type="molecule type" value="Genomic_DNA"/>
</dbReference>
<proteinExistence type="predicted"/>
<protein>
    <recommendedName>
        <fullName evidence="3">F-box domain-containing protein</fullName>
    </recommendedName>
</protein>
<dbReference type="AlphaFoldDB" id="A0A8D9CWN9"/>